<dbReference type="CDD" id="cd07896">
    <property type="entry name" value="Adenylation_kDNA_ligase_like"/>
    <property type="match status" value="1"/>
</dbReference>
<evidence type="ECO:0000313" key="9">
    <source>
        <dbReference type="EMBL" id="PSU49135.1"/>
    </source>
</evidence>
<evidence type="ECO:0000256" key="3">
    <source>
        <dbReference type="ARBA" id="ARBA00022705"/>
    </source>
</evidence>
<comment type="cofactor">
    <cofactor evidence="1">
        <name>a divalent metal cation</name>
        <dbReference type="ChEBI" id="CHEBI:60240"/>
    </cofactor>
</comment>
<dbReference type="OrthoDB" id="9782700at2"/>
<dbReference type="Gene3D" id="3.30.470.30">
    <property type="entry name" value="DNA ligase/mRNA capping enzyme"/>
    <property type="match status" value="1"/>
</dbReference>
<dbReference type="RefSeq" id="WP_107242414.1">
    <property type="nucleotide sequence ID" value="NZ_PYMJ01000007.1"/>
</dbReference>
<dbReference type="PANTHER" id="PTHR47810:SF1">
    <property type="entry name" value="DNA LIGASE B"/>
    <property type="match status" value="1"/>
</dbReference>
<evidence type="ECO:0000256" key="2">
    <source>
        <dbReference type="ARBA" id="ARBA00022598"/>
    </source>
</evidence>
<dbReference type="GO" id="GO:0005524">
    <property type="term" value="F:ATP binding"/>
    <property type="evidence" value="ECO:0007669"/>
    <property type="project" value="InterPro"/>
</dbReference>
<dbReference type="NCBIfam" id="NF006592">
    <property type="entry name" value="PRK09125.1"/>
    <property type="match status" value="1"/>
</dbReference>
<dbReference type="AlphaFoldDB" id="A0A2T3JJG6"/>
<dbReference type="EMBL" id="PYMJ01000007">
    <property type="protein sequence ID" value="PSU49135.1"/>
    <property type="molecule type" value="Genomic_DNA"/>
</dbReference>
<feature type="domain" description="ATP-dependent DNA ligase family profile" evidence="7">
    <location>
        <begin position="92"/>
        <end position="211"/>
    </location>
</feature>
<accession>A0A2T3JJG6</accession>
<keyword evidence="4" id="KW-0227">DNA damage</keyword>
<dbReference type="Pfam" id="PF14743">
    <property type="entry name" value="DNA_ligase_OB_2"/>
    <property type="match status" value="1"/>
</dbReference>
<evidence type="ECO:0000313" key="10">
    <source>
        <dbReference type="Proteomes" id="UP000240987"/>
    </source>
</evidence>
<keyword evidence="10" id="KW-1185">Reference proteome</keyword>
<evidence type="ECO:0000256" key="6">
    <source>
        <dbReference type="ARBA" id="ARBA00034003"/>
    </source>
</evidence>
<dbReference type="SUPFAM" id="SSF50249">
    <property type="entry name" value="Nucleic acid-binding proteins"/>
    <property type="match status" value="1"/>
</dbReference>
<dbReference type="GO" id="GO:0006260">
    <property type="term" value="P:DNA replication"/>
    <property type="evidence" value="ECO:0007669"/>
    <property type="project" value="UniProtKB-KW"/>
</dbReference>
<dbReference type="PANTHER" id="PTHR47810">
    <property type="entry name" value="DNA LIGASE"/>
    <property type="match status" value="1"/>
</dbReference>
<evidence type="ECO:0000259" key="7">
    <source>
        <dbReference type="Pfam" id="PF01068"/>
    </source>
</evidence>
<keyword evidence="5" id="KW-0234">DNA repair</keyword>
<dbReference type="InterPro" id="IPR012340">
    <property type="entry name" value="NA-bd_OB-fold"/>
</dbReference>
<keyword evidence="2 9" id="KW-0436">Ligase</keyword>
<proteinExistence type="predicted"/>
<dbReference type="GO" id="GO:0003910">
    <property type="term" value="F:DNA ligase (ATP) activity"/>
    <property type="evidence" value="ECO:0007669"/>
    <property type="project" value="UniProtKB-EC"/>
</dbReference>
<comment type="caution">
    <text evidence="9">The sequence shown here is derived from an EMBL/GenBank/DDBJ whole genome shotgun (WGS) entry which is preliminary data.</text>
</comment>
<dbReference type="SUPFAM" id="SSF56091">
    <property type="entry name" value="DNA ligase/mRNA capping enzyme, catalytic domain"/>
    <property type="match status" value="1"/>
</dbReference>
<gene>
    <name evidence="9" type="ORF">C9J12_09085</name>
</gene>
<reference evidence="9 10" key="1">
    <citation type="submission" date="2018-01" db="EMBL/GenBank/DDBJ databases">
        <title>Whole genome sequencing of Histamine producing bacteria.</title>
        <authorList>
            <person name="Butler K."/>
        </authorList>
    </citation>
    <scope>NUCLEOTIDE SEQUENCE [LARGE SCALE GENOMIC DNA]</scope>
    <source>
        <strain evidence="9 10">JCM 12947</strain>
    </source>
</reference>
<protein>
    <submittedName>
        <fullName evidence="9">DNA ligase</fullName>
    </submittedName>
</protein>
<keyword evidence="3" id="KW-0235">DNA replication</keyword>
<feature type="domain" description="DNA ligase OB-like" evidence="8">
    <location>
        <begin position="225"/>
        <end position="290"/>
    </location>
</feature>
<evidence type="ECO:0000256" key="5">
    <source>
        <dbReference type="ARBA" id="ARBA00023204"/>
    </source>
</evidence>
<comment type="catalytic activity">
    <reaction evidence="6">
        <text>ATP + (deoxyribonucleotide)n-3'-hydroxyl + 5'-phospho-(deoxyribonucleotide)m = (deoxyribonucleotide)n+m + AMP + diphosphate.</text>
        <dbReference type="EC" id="6.5.1.1"/>
    </reaction>
</comment>
<dbReference type="InterPro" id="IPR050326">
    <property type="entry name" value="NAD_dep_DNA_ligaseB"/>
</dbReference>
<evidence type="ECO:0000256" key="1">
    <source>
        <dbReference type="ARBA" id="ARBA00001968"/>
    </source>
</evidence>
<dbReference type="Pfam" id="PF01068">
    <property type="entry name" value="DNA_ligase_A_M"/>
    <property type="match status" value="1"/>
</dbReference>
<dbReference type="InterPro" id="IPR029319">
    <property type="entry name" value="DNA_ligase_OB"/>
</dbReference>
<dbReference type="GO" id="GO:0006310">
    <property type="term" value="P:DNA recombination"/>
    <property type="evidence" value="ECO:0007669"/>
    <property type="project" value="InterPro"/>
</dbReference>
<dbReference type="Gene3D" id="3.30.1490.70">
    <property type="match status" value="1"/>
</dbReference>
<dbReference type="CDD" id="cd08041">
    <property type="entry name" value="OBF_kDNA_ligase_like"/>
    <property type="match status" value="1"/>
</dbReference>
<evidence type="ECO:0000256" key="4">
    <source>
        <dbReference type="ARBA" id="ARBA00022763"/>
    </source>
</evidence>
<organism evidence="9 10">
    <name type="scientific">Photobacterium frigidiphilum</name>
    <dbReference type="NCBI Taxonomy" id="264736"/>
    <lineage>
        <taxon>Bacteria</taxon>
        <taxon>Pseudomonadati</taxon>
        <taxon>Pseudomonadota</taxon>
        <taxon>Gammaproteobacteria</taxon>
        <taxon>Vibrionales</taxon>
        <taxon>Vibrionaceae</taxon>
        <taxon>Photobacterium</taxon>
    </lineage>
</organism>
<dbReference type="Proteomes" id="UP000240987">
    <property type="component" value="Unassembled WGS sequence"/>
</dbReference>
<dbReference type="GO" id="GO:0006281">
    <property type="term" value="P:DNA repair"/>
    <property type="evidence" value="ECO:0007669"/>
    <property type="project" value="UniProtKB-KW"/>
</dbReference>
<name>A0A2T3JJG6_9GAMM</name>
<evidence type="ECO:0000259" key="8">
    <source>
        <dbReference type="Pfam" id="PF14743"/>
    </source>
</evidence>
<sequence length="295" mass="33415">MKLSKLSIAIALTSTVFNPFYSYNANSNTLMQAKHFDQANFLDSPTLKTREDITDYLVSEKLDGIRAYWNGKTLLTRSGKTIHAPSWFTGPLPNTALDGELWVARGKFQQVAKTVLDNKPNDDEWRSIKFMIFDLPSNSAPFEHRYQQLLNDINLTQIAHVSIVQQKIVTDITALEMQLKLLDESNGEGLMLHHRHNGYHPGRSDQLLKLKSYQDAEATVIGYTEGNGKFDNKMGALWVVTPDDITFKIGSGFKNFDRENPPAVGTTILFRYNGVTNSGIPRFARFIRIRDDLDI</sequence>
<dbReference type="Gene3D" id="2.40.50.140">
    <property type="entry name" value="Nucleic acid-binding proteins"/>
    <property type="match status" value="1"/>
</dbReference>
<dbReference type="InterPro" id="IPR012310">
    <property type="entry name" value="DNA_ligase_ATP-dep_cent"/>
</dbReference>